<dbReference type="OMA" id="PCELLQM"/>
<evidence type="ECO:0000256" key="3">
    <source>
        <dbReference type="ARBA" id="ARBA00023127"/>
    </source>
</evidence>
<dbReference type="FunFam" id="1.10.472.10:FF:000040">
    <property type="entry name" value="D6-type cyclin"/>
    <property type="match status" value="1"/>
</dbReference>
<keyword evidence="2" id="KW-0132">Cell division</keyword>
<name>A0A2R6RGY1_ACTCC</name>
<feature type="domain" description="Cyclin-like" evidence="7">
    <location>
        <begin position="70"/>
        <end position="158"/>
    </location>
</feature>
<keyword evidence="4" id="KW-0131">Cell cycle</keyword>
<dbReference type="EMBL" id="NKQK01000006">
    <property type="protein sequence ID" value="PSS29261.1"/>
    <property type="molecule type" value="Genomic_DNA"/>
</dbReference>
<sequence>MSHSPDHSAASLCCSEGAVDAVSSDPQPYSLSSPPDEAAINRYFDSEPLHMPHSHYLRSIDLTARQDSISWILKVHSHYQFRPLTAFLSVNYFDRFLSSHSFPQANGWPFQLLAVACLSVAAKMEEPFVPLLLDLQVLEPRFVFEPKTVQRMELWVMANLDWRLRSVTPFDYIDYFVSRLPCSGSESGILSPLYSSSSDLILNTIRVIDFLGFPPSAIAAAAVLSAAGESIDLPETFYGRTNKEMVRSCHQLMEVYLVDTCPSAGLKDSMEAPPSPDGVLDAAACVSCDTRSENRISGSESTQADPENKRPRSSTSDVQEQQP</sequence>
<dbReference type="PROSITE" id="PS00292">
    <property type="entry name" value="CYCLINS"/>
    <property type="match status" value="1"/>
</dbReference>
<feature type="region of interest" description="Disordered" evidence="6">
    <location>
        <begin position="291"/>
        <end position="323"/>
    </location>
</feature>
<dbReference type="InterPro" id="IPR036915">
    <property type="entry name" value="Cyclin-like_sf"/>
</dbReference>
<dbReference type="Gramene" id="PSS29261">
    <property type="protein sequence ID" value="PSS29261"/>
    <property type="gene ID" value="CEY00_Acc06877"/>
</dbReference>
<dbReference type="SMART" id="SM00385">
    <property type="entry name" value="CYCLIN"/>
    <property type="match status" value="1"/>
</dbReference>
<dbReference type="AlphaFoldDB" id="A0A2R6RGY1"/>
<dbReference type="InterPro" id="IPR039361">
    <property type="entry name" value="Cyclin"/>
</dbReference>
<dbReference type="CDD" id="cd20544">
    <property type="entry name" value="CYCLIN_AtCycD-like_rpt2"/>
    <property type="match status" value="1"/>
</dbReference>
<feature type="compositionally biased region" description="Polar residues" evidence="6">
    <location>
        <begin position="295"/>
        <end position="305"/>
    </location>
</feature>
<evidence type="ECO:0000256" key="4">
    <source>
        <dbReference type="ARBA" id="ARBA00023306"/>
    </source>
</evidence>
<dbReference type="InterPro" id="IPR048258">
    <property type="entry name" value="Cyclins_cyclin-box"/>
</dbReference>
<dbReference type="SMART" id="SM01332">
    <property type="entry name" value="Cyclin_C"/>
    <property type="match status" value="1"/>
</dbReference>
<feature type="domain" description="Cyclin C-terminal" evidence="8">
    <location>
        <begin position="167"/>
        <end position="288"/>
    </location>
</feature>
<reference evidence="10" key="2">
    <citation type="journal article" date="2018" name="BMC Genomics">
        <title>A manually annotated Actinidia chinensis var. chinensis (kiwifruit) genome highlights the challenges associated with draft genomes and gene prediction in plants.</title>
        <authorList>
            <person name="Pilkington S.M."/>
            <person name="Crowhurst R."/>
            <person name="Hilario E."/>
            <person name="Nardozza S."/>
            <person name="Fraser L."/>
            <person name="Peng Y."/>
            <person name="Gunaseelan K."/>
            <person name="Simpson R."/>
            <person name="Tahir J."/>
            <person name="Deroles S.C."/>
            <person name="Templeton K."/>
            <person name="Luo Z."/>
            <person name="Davy M."/>
            <person name="Cheng C."/>
            <person name="McNeilage M."/>
            <person name="Scaglione D."/>
            <person name="Liu Y."/>
            <person name="Zhang Q."/>
            <person name="Datson P."/>
            <person name="De Silva N."/>
            <person name="Gardiner S.E."/>
            <person name="Bassett H."/>
            <person name="Chagne D."/>
            <person name="McCallum J."/>
            <person name="Dzierzon H."/>
            <person name="Deng C."/>
            <person name="Wang Y.Y."/>
            <person name="Barron L."/>
            <person name="Manako K."/>
            <person name="Bowen J."/>
            <person name="Foster T.M."/>
            <person name="Erridge Z.A."/>
            <person name="Tiffin H."/>
            <person name="Waite C.N."/>
            <person name="Davies K.M."/>
            <person name="Grierson E.P."/>
            <person name="Laing W.A."/>
            <person name="Kirk R."/>
            <person name="Chen X."/>
            <person name="Wood M."/>
            <person name="Montefiori M."/>
            <person name="Brummell D.A."/>
            <person name="Schwinn K.E."/>
            <person name="Catanach A."/>
            <person name="Fullerton C."/>
            <person name="Li D."/>
            <person name="Meiyalaghan S."/>
            <person name="Nieuwenhuizen N."/>
            <person name="Read N."/>
            <person name="Prakash R."/>
            <person name="Hunter D."/>
            <person name="Zhang H."/>
            <person name="McKenzie M."/>
            <person name="Knabel M."/>
            <person name="Harris A."/>
            <person name="Allan A.C."/>
            <person name="Gleave A."/>
            <person name="Chen A."/>
            <person name="Janssen B.J."/>
            <person name="Plunkett B."/>
            <person name="Ampomah-Dwamena C."/>
            <person name="Voogd C."/>
            <person name="Leif D."/>
            <person name="Lafferty D."/>
            <person name="Souleyre E.J.F."/>
            <person name="Varkonyi-Gasic E."/>
            <person name="Gambi F."/>
            <person name="Hanley J."/>
            <person name="Yao J.L."/>
            <person name="Cheung J."/>
            <person name="David K.M."/>
            <person name="Warren B."/>
            <person name="Marsh K."/>
            <person name="Snowden K.C."/>
            <person name="Lin-Wang K."/>
            <person name="Brian L."/>
            <person name="Martinez-Sanchez M."/>
            <person name="Wang M."/>
            <person name="Ileperuma N."/>
            <person name="Macnee N."/>
            <person name="Campin R."/>
            <person name="McAtee P."/>
            <person name="Drummond R.S.M."/>
            <person name="Espley R.V."/>
            <person name="Ireland H.S."/>
            <person name="Wu R."/>
            <person name="Atkinson R.G."/>
            <person name="Karunairetnam S."/>
            <person name="Bulley S."/>
            <person name="Chunkath S."/>
            <person name="Hanley Z."/>
            <person name="Storey R."/>
            <person name="Thrimawithana A.H."/>
            <person name="Thomson S."/>
            <person name="David C."/>
            <person name="Testolin R."/>
            <person name="Huang H."/>
            <person name="Hellens R.P."/>
            <person name="Schaffer R.J."/>
        </authorList>
    </citation>
    <scope>NUCLEOTIDE SEQUENCE [LARGE SCALE GENOMIC DNA]</scope>
    <source>
        <strain evidence="10">cv. Red5</strain>
    </source>
</reference>
<dbReference type="CDD" id="cd20543">
    <property type="entry name" value="CYCLIN_AtCycD-like_rpt1"/>
    <property type="match status" value="1"/>
</dbReference>
<dbReference type="Pfam" id="PF02984">
    <property type="entry name" value="Cyclin_C"/>
    <property type="match status" value="1"/>
</dbReference>
<protein>
    <submittedName>
        <fullName evidence="9">Cyclin-D4-1 like</fullName>
    </submittedName>
</protein>
<dbReference type="PANTHER" id="PTHR10177">
    <property type="entry name" value="CYCLINS"/>
    <property type="match status" value="1"/>
</dbReference>
<organism evidence="9 10">
    <name type="scientific">Actinidia chinensis var. chinensis</name>
    <name type="common">Chinese soft-hair kiwi</name>
    <dbReference type="NCBI Taxonomy" id="1590841"/>
    <lineage>
        <taxon>Eukaryota</taxon>
        <taxon>Viridiplantae</taxon>
        <taxon>Streptophyta</taxon>
        <taxon>Embryophyta</taxon>
        <taxon>Tracheophyta</taxon>
        <taxon>Spermatophyta</taxon>
        <taxon>Magnoliopsida</taxon>
        <taxon>eudicotyledons</taxon>
        <taxon>Gunneridae</taxon>
        <taxon>Pentapetalae</taxon>
        <taxon>asterids</taxon>
        <taxon>Ericales</taxon>
        <taxon>Actinidiaceae</taxon>
        <taxon>Actinidia</taxon>
    </lineage>
</organism>
<dbReference type="InParanoid" id="A0A2R6RGY1"/>
<comment type="caution">
    <text evidence="9">The sequence shown here is derived from an EMBL/GenBank/DDBJ whole genome shotgun (WGS) entry which is preliminary data.</text>
</comment>
<reference evidence="9 10" key="1">
    <citation type="submission" date="2017-07" db="EMBL/GenBank/DDBJ databases">
        <title>An improved, manually edited Actinidia chinensis var. chinensis (kiwifruit) genome highlights the challenges associated with draft genomes and gene prediction in plants.</title>
        <authorList>
            <person name="Pilkington S."/>
            <person name="Crowhurst R."/>
            <person name="Hilario E."/>
            <person name="Nardozza S."/>
            <person name="Fraser L."/>
            <person name="Peng Y."/>
            <person name="Gunaseelan K."/>
            <person name="Simpson R."/>
            <person name="Tahir J."/>
            <person name="Deroles S."/>
            <person name="Templeton K."/>
            <person name="Luo Z."/>
            <person name="Davy M."/>
            <person name="Cheng C."/>
            <person name="Mcneilage M."/>
            <person name="Scaglione D."/>
            <person name="Liu Y."/>
            <person name="Zhang Q."/>
            <person name="Datson P."/>
            <person name="De Silva N."/>
            <person name="Gardiner S."/>
            <person name="Bassett H."/>
            <person name="Chagne D."/>
            <person name="Mccallum J."/>
            <person name="Dzierzon H."/>
            <person name="Deng C."/>
            <person name="Wang Y.-Y."/>
            <person name="Barron N."/>
            <person name="Manako K."/>
            <person name="Bowen J."/>
            <person name="Foster T."/>
            <person name="Erridge Z."/>
            <person name="Tiffin H."/>
            <person name="Waite C."/>
            <person name="Davies K."/>
            <person name="Grierson E."/>
            <person name="Laing W."/>
            <person name="Kirk R."/>
            <person name="Chen X."/>
            <person name="Wood M."/>
            <person name="Montefiori M."/>
            <person name="Brummell D."/>
            <person name="Schwinn K."/>
            <person name="Catanach A."/>
            <person name="Fullerton C."/>
            <person name="Li D."/>
            <person name="Meiyalaghan S."/>
            <person name="Nieuwenhuizen N."/>
            <person name="Read N."/>
            <person name="Prakash R."/>
            <person name="Hunter D."/>
            <person name="Zhang H."/>
            <person name="Mckenzie M."/>
            <person name="Knabel M."/>
            <person name="Harris A."/>
            <person name="Allan A."/>
            <person name="Chen A."/>
            <person name="Janssen B."/>
            <person name="Plunkett B."/>
            <person name="Dwamena C."/>
            <person name="Voogd C."/>
            <person name="Leif D."/>
            <person name="Lafferty D."/>
            <person name="Souleyre E."/>
            <person name="Varkonyi-Gasic E."/>
            <person name="Gambi F."/>
            <person name="Hanley J."/>
            <person name="Yao J.-L."/>
            <person name="Cheung J."/>
            <person name="David K."/>
            <person name="Warren B."/>
            <person name="Marsh K."/>
            <person name="Snowden K."/>
            <person name="Lin-Wang K."/>
            <person name="Brian L."/>
            <person name="Martinez-Sanchez M."/>
            <person name="Wang M."/>
            <person name="Ileperuma N."/>
            <person name="Macnee N."/>
            <person name="Campin R."/>
            <person name="Mcatee P."/>
            <person name="Drummond R."/>
            <person name="Espley R."/>
            <person name="Ireland H."/>
            <person name="Wu R."/>
            <person name="Atkinson R."/>
            <person name="Karunairetnam S."/>
            <person name="Bulley S."/>
            <person name="Chunkath S."/>
            <person name="Hanley Z."/>
            <person name="Storey R."/>
            <person name="Thrimawithana A."/>
            <person name="Thomson S."/>
            <person name="David C."/>
            <person name="Testolin R."/>
        </authorList>
    </citation>
    <scope>NUCLEOTIDE SEQUENCE [LARGE SCALE GENOMIC DNA]</scope>
    <source>
        <strain evidence="10">cv. Red5</strain>
        <tissue evidence="9">Young leaf</tissue>
    </source>
</reference>
<proteinExistence type="inferred from homology"/>
<keyword evidence="3 5" id="KW-0195">Cyclin</keyword>
<evidence type="ECO:0000256" key="5">
    <source>
        <dbReference type="RuleBase" id="RU000383"/>
    </source>
</evidence>
<dbReference type="Gene3D" id="1.10.472.10">
    <property type="entry name" value="Cyclin-like"/>
    <property type="match status" value="2"/>
</dbReference>
<evidence type="ECO:0000256" key="1">
    <source>
        <dbReference type="ARBA" id="ARBA00009065"/>
    </source>
</evidence>
<evidence type="ECO:0000256" key="2">
    <source>
        <dbReference type="ARBA" id="ARBA00022618"/>
    </source>
</evidence>
<dbReference type="FunFam" id="1.10.472.10:FF:000034">
    <property type="entry name" value="D2/4-type cyclin"/>
    <property type="match status" value="1"/>
</dbReference>
<comment type="similarity">
    <text evidence="1">Belongs to the cyclin family. Cyclin D subfamily.</text>
</comment>
<dbReference type="OrthoDB" id="5590282at2759"/>
<dbReference type="Proteomes" id="UP000241394">
    <property type="component" value="Chromosome LG6"/>
</dbReference>
<evidence type="ECO:0000313" key="10">
    <source>
        <dbReference type="Proteomes" id="UP000241394"/>
    </source>
</evidence>
<dbReference type="InterPro" id="IPR004367">
    <property type="entry name" value="Cyclin_C-dom"/>
</dbReference>
<dbReference type="STRING" id="1590841.A0A2R6RGY1"/>
<dbReference type="GO" id="GO:0051301">
    <property type="term" value="P:cell division"/>
    <property type="evidence" value="ECO:0007669"/>
    <property type="project" value="UniProtKB-KW"/>
</dbReference>
<evidence type="ECO:0000259" key="7">
    <source>
        <dbReference type="SMART" id="SM00385"/>
    </source>
</evidence>
<dbReference type="InterPro" id="IPR013763">
    <property type="entry name" value="Cyclin-like_dom"/>
</dbReference>
<feature type="compositionally biased region" description="Polar residues" evidence="6">
    <location>
        <begin position="313"/>
        <end position="323"/>
    </location>
</feature>
<accession>A0A2R6RGY1</accession>
<evidence type="ECO:0000313" key="9">
    <source>
        <dbReference type="EMBL" id="PSS29261.1"/>
    </source>
</evidence>
<dbReference type="Pfam" id="PF00134">
    <property type="entry name" value="Cyclin_N"/>
    <property type="match status" value="1"/>
</dbReference>
<evidence type="ECO:0000259" key="8">
    <source>
        <dbReference type="SMART" id="SM01332"/>
    </source>
</evidence>
<dbReference type="SUPFAM" id="SSF47954">
    <property type="entry name" value="Cyclin-like"/>
    <property type="match status" value="1"/>
</dbReference>
<dbReference type="InterPro" id="IPR006671">
    <property type="entry name" value="Cyclin_N"/>
</dbReference>
<evidence type="ECO:0000256" key="6">
    <source>
        <dbReference type="SAM" id="MobiDB-lite"/>
    </source>
</evidence>
<keyword evidence="10" id="KW-1185">Reference proteome</keyword>
<gene>
    <name evidence="9" type="ORF">CEY00_Acc06877</name>
</gene>